<name>G9WKP5_9FIRM</name>
<accession>G9WKP5</accession>
<reference evidence="7" key="2">
    <citation type="submission" date="2013-03" db="EMBL/GenBank/DDBJ databases">
        <title>The Genome Sequence of Oribacterium sp. ACB1.</title>
        <authorList>
            <consortium name="The Broad Institute Genomics Platform"/>
            <consortium name="The Broad Institute Genome Sequencing Center for Infectious Disease"/>
            <person name="Earl A."/>
            <person name="Ward D."/>
            <person name="Feldgarden M."/>
            <person name="Gevers D."/>
            <person name="Sizova M."/>
            <person name="Hazen A."/>
            <person name="Epstein S."/>
            <person name="Walker B."/>
            <person name="Young S."/>
            <person name="Zeng Q."/>
            <person name="Gargeya S."/>
            <person name="Fitzgerald M."/>
            <person name="Haas B."/>
            <person name="Abouelleil A."/>
            <person name="Allen A.W."/>
            <person name="Alvarado L."/>
            <person name="Arachchi H.M."/>
            <person name="Berlin A.M."/>
            <person name="Chapman S.B."/>
            <person name="Gainer-Dewar J."/>
            <person name="Goldberg J."/>
            <person name="Griggs A."/>
            <person name="Gujja S."/>
            <person name="Hansen M."/>
            <person name="Howarth C."/>
            <person name="Imamovic A."/>
            <person name="Ireland A."/>
            <person name="Larimer J."/>
            <person name="McCowan C."/>
            <person name="Murphy C."/>
            <person name="Pearson M."/>
            <person name="Poon T.W."/>
            <person name="Priest M."/>
            <person name="Roberts A."/>
            <person name="Saif S."/>
            <person name="Shea T."/>
            <person name="Sisk P."/>
            <person name="Sykes S."/>
            <person name="Wortman J."/>
            <person name="Nusbaum C."/>
            <person name="Birren B."/>
        </authorList>
    </citation>
    <scope>NUCLEOTIDE SEQUENCE [LARGE SCALE GENOMIC DNA]</scope>
    <source>
        <strain evidence="7">ACB1</strain>
    </source>
</reference>
<evidence type="ECO:0000256" key="3">
    <source>
        <dbReference type="ARBA" id="ARBA00023136"/>
    </source>
</evidence>
<feature type="chain" id="PRO_5003527924" evidence="6">
    <location>
        <begin position="26"/>
        <end position="435"/>
    </location>
</feature>
<keyword evidence="8" id="KW-1185">Reference proteome</keyword>
<dbReference type="HOGENOM" id="CLU_031285_12_3_9"/>
<proteinExistence type="predicted"/>
<organism evidence="7 8">
    <name type="scientific">Oribacterium parvum ACB1</name>
    <dbReference type="NCBI Taxonomy" id="796943"/>
    <lineage>
        <taxon>Bacteria</taxon>
        <taxon>Bacillati</taxon>
        <taxon>Bacillota</taxon>
        <taxon>Clostridia</taxon>
        <taxon>Lachnospirales</taxon>
        <taxon>Lachnospiraceae</taxon>
        <taxon>Oribacterium</taxon>
    </lineage>
</organism>
<dbReference type="InterPro" id="IPR050490">
    <property type="entry name" value="Bact_solute-bd_prot1"/>
</dbReference>
<dbReference type="Gene3D" id="3.40.190.10">
    <property type="entry name" value="Periplasmic binding protein-like II"/>
    <property type="match status" value="2"/>
</dbReference>
<evidence type="ECO:0000256" key="1">
    <source>
        <dbReference type="ARBA" id="ARBA00022475"/>
    </source>
</evidence>
<dbReference type="Proteomes" id="UP000018461">
    <property type="component" value="Unassembled WGS sequence"/>
</dbReference>
<reference evidence="7" key="1">
    <citation type="submission" date="2011-08" db="EMBL/GenBank/DDBJ databases">
        <authorList>
            <consortium name="The Broad Institute Genome Sequencing Platform"/>
            <person name="Earl A."/>
            <person name="Ward D."/>
            <person name="Feldgarden M."/>
            <person name="Gevers D."/>
            <person name="Sizova M."/>
            <person name="Hazen A."/>
            <person name="Epstein S."/>
            <person name="Young S.K."/>
            <person name="Zeng Q."/>
            <person name="Gargeya S."/>
            <person name="Fitzgerald M."/>
            <person name="Haas B."/>
            <person name="Abouelleil A."/>
            <person name="Alvarado L."/>
            <person name="Arachchi H.M."/>
            <person name="Berlin A."/>
            <person name="Brown A."/>
            <person name="Chapman S.B."/>
            <person name="Chen Z."/>
            <person name="Dunbar C."/>
            <person name="Freedman E."/>
            <person name="Gearin G."/>
            <person name="Gellesch M."/>
            <person name="Goldberg J."/>
            <person name="Griggs A."/>
            <person name="Gujja S."/>
            <person name="Heiman D."/>
            <person name="Howarth C."/>
            <person name="Larson L."/>
            <person name="Lui A."/>
            <person name="MacDonald P.J.P."/>
            <person name="Montmayeur A."/>
            <person name="Murphy C."/>
            <person name="Neiman D."/>
            <person name="Pearson M."/>
            <person name="Priest M."/>
            <person name="Roberts A."/>
            <person name="Saif S."/>
            <person name="Shea T."/>
            <person name="Shenoy N."/>
            <person name="Sisk P."/>
            <person name="Stolte C."/>
            <person name="Sykes S."/>
            <person name="Wortman J."/>
            <person name="Nusbaum C."/>
            <person name="Birren B."/>
        </authorList>
    </citation>
    <scope>NUCLEOTIDE SEQUENCE [LARGE SCALE GENOMIC DNA]</scope>
    <source>
        <strain evidence="7">ACB1</strain>
    </source>
</reference>
<keyword evidence="1" id="KW-1003">Cell membrane</keyword>
<dbReference type="RefSeq" id="WP_009535776.1">
    <property type="nucleotide sequence ID" value="NZ_KE148312.1"/>
</dbReference>
<dbReference type="PANTHER" id="PTHR43649">
    <property type="entry name" value="ARABINOSE-BINDING PROTEIN-RELATED"/>
    <property type="match status" value="1"/>
</dbReference>
<keyword evidence="4" id="KW-0564">Palmitate</keyword>
<evidence type="ECO:0000256" key="5">
    <source>
        <dbReference type="ARBA" id="ARBA00023288"/>
    </source>
</evidence>
<dbReference type="InterPro" id="IPR006059">
    <property type="entry name" value="SBP"/>
</dbReference>
<gene>
    <name evidence="7" type="ORF">HMPREF9625_01952</name>
</gene>
<dbReference type="EMBL" id="AFZC02000002">
    <property type="protein sequence ID" value="EHL13887.1"/>
    <property type="molecule type" value="Genomic_DNA"/>
</dbReference>
<feature type="signal peptide" evidence="6">
    <location>
        <begin position="1"/>
        <end position="25"/>
    </location>
</feature>
<dbReference type="AlphaFoldDB" id="G9WKP5"/>
<dbReference type="PANTHER" id="PTHR43649:SF33">
    <property type="entry name" value="POLYGALACTURONAN_RHAMNOGALACTURONAN-BINDING PROTEIN YTCQ"/>
    <property type="match status" value="1"/>
</dbReference>
<evidence type="ECO:0000256" key="4">
    <source>
        <dbReference type="ARBA" id="ARBA00023139"/>
    </source>
</evidence>
<comment type="caution">
    <text evidence="7">The sequence shown here is derived from an EMBL/GenBank/DDBJ whole genome shotgun (WGS) entry which is preliminary data.</text>
</comment>
<evidence type="ECO:0000313" key="7">
    <source>
        <dbReference type="EMBL" id="EHL13887.1"/>
    </source>
</evidence>
<keyword evidence="2 6" id="KW-0732">Signal</keyword>
<keyword evidence="3" id="KW-0472">Membrane</keyword>
<keyword evidence="5" id="KW-0449">Lipoprotein</keyword>
<dbReference type="STRING" id="796943.HMPREF9625_01952"/>
<dbReference type="PATRIC" id="fig|796943.3.peg.306"/>
<dbReference type="Pfam" id="PF01547">
    <property type="entry name" value="SBP_bac_1"/>
    <property type="match status" value="1"/>
</dbReference>
<sequence>MKKMMAVMMAVSLSAMLLCSCGQKAEEKENQAGTTVSKETEKAEEKKDGQEIVLKVYDSMAYGIEAYDEVIKKFEENHPGVKVEIQHAANDSNTLLQSRFNSGDIPDIFLNEPGAGAQLYYEYSYDWSKDAEILAKFKEDALNLTKTEDGAIYGLPWTYETMALIYNKDVFDKAGITTLPNSVEELGEVCKKLQENGVKPLSIAGKEKWALGQMATHFIMDKTLDAEGTVKALKSGEKTFKDLPHWDNFFKLLDLVKEYDGDKAVETGWEPAENAVATGEAAMLHMGDWAQANFTKMGPDTKLAFLPVPVGSTEADNTILSSVGWVFQVYKDSPNLDLAKEYCEYVLCSEDGAKWMTEGVDAVPASTTSDLQPSGDLPQDAQKYIKAGKTNGWIHTICDTTYSDTVGPLIQGYILGEYTKDEVTQGFEDYFKNLQ</sequence>
<evidence type="ECO:0000256" key="2">
    <source>
        <dbReference type="ARBA" id="ARBA00022729"/>
    </source>
</evidence>
<evidence type="ECO:0000313" key="8">
    <source>
        <dbReference type="Proteomes" id="UP000018461"/>
    </source>
</evidence>
<dbReference type="PROSITE" id="PS51257">
    <property type="entry name" value="PROKAR_LIPOPROTEIN"/>
    <property type="match status" value="1"/>
</dbReference>
<protein>
    <submittedName>
        <fullName evidence="7">Uncharacterized protein</fullName>
    </submittedName>
</protein>
<evidence type="ECO:0000256" key="6">
    <source>
        <dbReference type="SAM" id="SignalP"/>
    </source>
</evidence>
<dbReference type="SUPFAM" id="SSF53850">
    <property type="entry name" value="Periplasmic binding protein-like II"/>
    <property type="match status" value="1"/>
</dbReference>